<dbReference type="InterPro" id="IPR037523">
    <property type="entry name" value="VOC_core"/>
</dbReference>
<evidence type="ECO:0000259" key="1">
    <source>
        <dbReference type="PROSITE" id="PS51819"/>
    </source>
</evidence>
<proteinExistence type="predicted"/>
<name>A0ABY7WD17_9SPHI</name>
<feature type="domain" description="VOC" evidence="1">
    <location>
        <begin position="6"/>
        <end position="114"/>
    </location>
</feature>
<protein>
    <submittedName>
        <fullName evidence="2">VOC family protein</fullName>
    </submittedName>
</protein>
<dbReference type="SUPFAM" id="SSF54593">
    <property type="entry name" value="Glyoxalase/Bleomycin resistance protein/Dihydroxybiphenyl dioxygenase"/>
    <property type="match status" value="1"/>
</dbReference>
<accession>A0ABY7WD17</accession>
<evidence type="ECO:0000313" key="3">
    <source>
        <dbReference type="Proteomes" id="UP001221558"/>
    </source>
</evidence>
<dbReference type="EMBL" id="CP117880">
    <property type="protein sequence ID" value="WDF67088.1"/>
    <property type="molecule type" value="Genomic_DNA"/>
</dbReference>
<dbReference type="Pfam" id="PF00903">
    <property type="entry name" value="Glyoxalase"/>
    <property type="match status" value="1"/>
</dbReference>
<dbReference type="Proteomes" id="UP001221558">
    <property type="component" value="Chromosome"/>
</dbReference>
<gene>
    <name evidence="2" type="ORF">PQ465_12305</name>
</gene>
<dbReference type="RefSeq" id="WP_274265824.1">
    <property type="nucleotide sequence ID" value="NZ_CP117880.1"/>
</dbReference>
<evidence type="ECO:0000313" key="2">
    <source>
        <dbReference type="EMBL" id="WDF67088.1"/>
    </source>
</evidence>
<dbReference type="InterPro" id="IPR004360">
    <property type="entry name" value="Glyas_Fos-R_dOase_dom"/>
</dbReference>
<dbReference type="Gene3D" id="3.10.180.10">
    <property type="entry name" value="2,3-Dihydroxybiphenyl 1,2-Dioxygenase, domain 1"/>
    <property type="match status" value="1"/>
</dbReference>
<dbReference type="InterPro" id="IPR029068">
    <property type="entry name" value="Glyas_Bleomycin-R_OHBP_Dase"/>
</dbReference>
<sequence length="114" mass="12912">MRRSNAVTYFEIPVINMERAINFYKIVFDFKIEREIIDGYEMGFIHFDDNLEGIAGSLAKGDIYRPTKSGVILYFHTNDIDFTLQKAIGLGTEILLPKIVNSNLGFAIAEISDS</sequence>
<keyword evidence="3" id="KW-1185">Reference proteome</keyword>
<reference evidence="2 3" key="1">
    <citation type="submission" date="2023-02" db="EMBL/GenBank/DDBJ databases">
        <title>Genome sequence of Sphingobacterium sp. KACC 22765.</title>
        <authorList>
            <person name="Kim S."/>
            <person name="Heo J."/>
            <person name="Kwon S.-W."/>
        </authorList>
    </citation>
    <scope>NUCLEOTIDE SEQUENCE [LARGE SCALE GENOMIC DNA]</scope>
    <source>
        <strain evidence="2 3">KACC 22765</strain>
    </source>
</reference>
<organism evidence="2 3">
    <name type="scientific">Sphingobacterium oryzagri</name>
    <dbReference type="NCBI Taxonomy" id="3025669"/>
    <lineage>
        <taxon>Bacteria</taxon>
        <taxon>Pseudomonadati</taxon>
        <taxon>Bacteroidota</taxon>
        <taxon>Sphingobacteriia</taxon>
        <taxon>Sphingobacteriales</taxon>
        <taxon>Sphingobacteriaceae</taxon>
        <taxon>Sphingobacterium</taxon>
    </lineage>
</organism>
<dbReference type="PROSITE" id="PS51819">
    <property type="entry name" value="VOC"/>
    <property type="match status" value="1"/>
</dbReference>